<dbReference type="GO" id="GO:0004099">
    <property type="term" value="F:chitin deacetylase activity"/>
    <property type="evidence" value="ECO:0007669"/>
    <property type="project" value="UniProtKB-EC"/>
</dbReference>
<dbReference type="InterPro" id="IPR050248">
    <property type="entry name" value="Polysacc_deacetylase_ArnD"/>
</dbReference>
<organism evidence="5 6">
    <name type="scientific">Basidiobolus ranarum</name>
    <dbReference type="NCBI Taxonomy" id="34480"/>
    <lineage>
        <taxon>Eukaryota</taxon>
        <taxon>Fungi</taxon>
        <taxon>Fungi incertae sedis</taxon>
        <taxon>Zoopagomycota</taxon>
        <taxon>Entomophthoromycotina</taxon>
        <taxon>Basidiobolomycetes</taxon>
        <taxon>Basidiobolales</taxon>
        <taxon>Basidiobolaceae</taxon>
        <taxon>Basidiobolus</taxon>
    </lineage>
</organism>
<name>A0ABR2WCD8_9FUNG</name>
<dbReference type="EC" id="3.5.1.41" evidence="5"/>
<evidence type="ECO:0000256" key="3">
    <source>
        <dbReference type="SAM" id="SignalP"/>
    </source>
</evidence>
<evidence type="ECO:0000256" key="1">
    <source>
        <dbReference type="ARBA" id="ARBA00022723"/>
    </source>
</evidence>
<dbReference type="Pfam" id="PF01522">
    <property type="entry name" value="Polysacc_deac_1"/>
    <property type="match status" value="1"/>
</dbReference>
<protein>
    <submittedName>
        <fullName evidence="5">Chitin deacetylase</fullName>
        <ecNumber evidence="5">3.5.1.41</ecNumber>
    </submittedName>
</protein>
<keyword evidence="1" id="KW-0479">Metal-binding</keyword>
<gene>
    <name evidence="5" type="primary">CDA2_34</name>
    <name evidence="5" type="ORF">K7432_018276</name>
</gene>
<evidence type="ECO:0000313" key="6">
    <source>
        <dbReference type="Proteomes" id="UP001479436"/>
    </source>
</evidence>
<dbReference type="PANTHER" id="PTHR10587:SF133">
    <property type="entry name" value="CHITIN DEACETYLASE 1-RELATED"/>
    <property type="match status" value="1"/>
</dbReference>
<evidence type="ECO:0000259" key="4">
    <source>
        <dbReference type="PROSITE" id="PS51677"/>
    </source>
</evidence>
<dbReference type="PROSITE" id="PS51677">
    <property type="entry name" value="NODB"/>
    <property type="match status" value="1"/>
</dbReference>
<dbReference type="PANTHER" id="PTHR10587">
    <property type="entry name" value="GLYCOSYL TRANSFERASE-RELATED"/>
    <property type="match status" value="1"/>
</dbReference>
<proteinExistence type="predicted"/>
<dbReference type="Gene3D" id="3.20.20.370">
    <property type="entry name" value="Glycoside hydrolase/deacetylase"/>
    <property type="match status" value="1"/>
</dbReference>
<accession>A0ABR2WCD8</accession>
<dbReference type="InterPro" id="IPR002509">
    <property type="entry name" value="NODB_dom"/>
</dbReference>
<reference evidence="5 6" key="1">
    <citation type="submission" date="2023-04" db="EMBL/GenBank/DDBJ databases">
        <title>Genome of Basidiobolus ranarum AG-B5.</title>
        <authorList>
            <person name="Stajich J.E."/>
            <person name="Carter-House D."/>
            <person name="Gryganskyi A."/>
        </authorList>
    </citation>
    <scope>NUCLEOTIDE SEQUENCE [LARGE SCALE GENOMIC DNA]</scope>
    <source>
        <strain evidence="5 6">AG-B5</strain>
    </source>
</reference>
<dbReference type="Proteomes" id="UP001479436">
    <property type="component" value="Unassembled WGS sequence"/>
</dbReference>
<sequence>MGLQTYSLLAAFFAIALAQVPPPEIKPEWVKAVDLSNVPNISPKLESTGTSPGTTSGPQDCEKCWESCGNCARDEDIYGCTANKWALTFDDGPSDKTAELLDILGASNVKATFLMLGSNVIKYPAVVKRAYEAGHQIASHTWSHPRLMSLSNEQIIAEVKSTEEAIFNITGPF</sequence>
<keyword evidence="3" id="KW-0732">Signal</keyword>
<comment type="caution">
    <text evidence="5">The sequence shown here is derived from an EMBL/GenBank/DDBJ whole genome shotgun (WGS) entry which is preliminary data.</text>
</comment>
<dbReference type="SUPFAM" id="SSF88713">
    <property type="entry name" value="Glycoside hydrolase/deacetylase"/>
    <property type="match status" value="1"/>
</dbReference>
<dbReference type="InterPro" id="IPR011330">
    <property type="entry name" value="Glyco_hydro/deAcase_b/a-brl"/>
</dbReference>
<keyword evidence="6" id="KW-1185">Reference proteome</keyword>
<evidence type="ECO:0000256" key="2">
    <source>
        <dbReference type="ARBA" id="ARBA00022801"/>
    </source>
</evidence>
<dbReference type="EMBL" id="JASJQH010005503">
    <property type="protein sequence ID" value="KAK9745096.1"/>
    <property type="molecule type" value="Genomic_DNA"/>
</dbReference>
<evidence type="ECO:0000313" key="5">
    <source>
        <dbReference type="EMBL" id="KAK9745096.1"/>
    </source>
</evidence>
<feature type="chain" id="PRO_5047286746" evidence="3">
    <location>
        <begin position="19"/>
        <end position="173"/>
    </location>
</feature>
<feature type="signal peptide" evidence="3">
    <location>
        <begin position="1"/>
        <end position="18"/>
    </location>
</feature>
<keyword evidence="2 5" id="KW-0378">Hydrolase</keyword>
<feature type="domain" description="NodB homology" evidence="4">
    <location>
        <begin position="83"/>
        <end position="173"/>
    </location>
</feature>